<dbReference type="InterPro" id="IPR019734">
    <property type="entry name" value="TPR_rpt"/>
</dbReference>
<proteinExistence type="inferred from homology"/>
<feature type="repeat" description="TPR" evidence="6">
    <location>
        <begin position="278"/>
        <end position="311"/>
    </location>
</feature>
<gene>
    <name evidence="8" type="ORF">SAMN05444972_103214</name>
</gene>
<comment type="similarity">
    <text evidence="5">Belongs to the Rap family.</text>
</comment>
<protein>
    <submittedName>
        <fullName evidence="8">Transcriptional regulator, contains XRE-family HTH domain</fullName>
    </submittedName>
</protein>
<keyword evidence="3" id="KW-0677">Repeat</keyword>
<dbReference type="SMART" id="SM00530">
    <property type="entry name" value="HTH_XRE"/>
    <property type="match status" value="1"/>
</dbReference>
<dbReference type="InterPro" id="IPR011990">
    <property type="entry name" value="TPR-like_helical_dom_sf"/>
</dbReference>
<keyword evidence="4 6" id="KW-0802">TPR repeat</keyword>
<accession>A0A1I6QKK0</accession>
<feature type="domain" description="HTH cro/C1-type" evidence="7">
    <location>
        <begin position="13"/>
        <end position="66"/>
    </location>
</feature>
<dbReference type="PANTHER" id="PTHR46630">
    <property type="entry name" value="TETRATRICOPEPTIDE REPEAT PROTEIN 29"/>
    <property type="match status" value="1"/>
</dbReference>
<dbReference type="RefSeq" id="WP_091835037.1">
    <property type="nucleotide sequence ID" value="NZ_FPAA01000003.1"/>
</dbReference>
<sequence>MNPLDIHEIGEIIRKVRKERGLRLEDLADENISPATISNIERGVTHVSMKKAHYLLSKLNIDIHNLPDLILKEQKEHQDLSFQLLSIESMCATQHSDKALQSLEQLTIDDTHPYASTVYYLIGKCHIQKKNWKRAERILFKAIQLTNQGDPAHNIEAASLAELGLCSYYQNDLDSALKYTENGINSFDPQGQRPYVQFVLKQNKAVYLERLGRIGESMRVVESVWDHLHQMDESNMVLTFYWLRSELLRRSKVYEDAIYYATEGLEKARRNTNYNLMYDLWTVLGSVHMDGEDWDAAKTCFSRAIELEDFLSSKHKFIITYARLGVLYIQLNAWEEAHIVIEKAVQIGKEYNDIPRLTYALHTLGDYYRLQGEINEAIPHYQYCYELCNQHHLKEKEYQALLRLAQCWEEIDEVEFQKHIRNMYEVQLQLNTLGGRF</sequence>
<dbReference type="Gene3D" id="1.10.260.40">
    <property type="entry name" value="lambda repressor-like DNA-binding domains"/>
    <property type="match status" value="1"/>
</dbReference>
<dbReference type="CDD" id="cd00093">
    <property type="entry name" value="HTH_XRE"/>
    <property type="match status" value="1"/>
</dbReference>
<keyword evidence="2" id="KW-0963">Cytoplasm</keyword>
<evidence type="ECO:0000256" key="6">
    <source>
        <dbReference type="PROSITE-ProRule" id="PRU00339"/>
    </source>
</evidence>
<dbReference type="GO" id="GO:0003677">
    <property type="term" value="F:DNA binding"/>
    <property type="evidence" value="ECO:0007669"/>
    <property type="project" value="InterPro"/>
</dbReference>
<keyword evidence="9" id="KW-1185">Reference proteome</keyword>
<evidence type="ECO:0000256" key="3">
    <source>
        <dbReference type="ARBA" id="ARBA00022737"/>
    </source>
</evidence>
<evidence type="ECO:0000259" key="7">
    <source>
        <dbReference type="PROSITE" id="PS50943"/>
    </source>
</evidence>
<dbReference type="PROSITE" id="PS50943">
    <property type="entry name" value="HTH_CROC1"/>
    <property type="match status" value="1"/>
</dbReference>
<dbReference type="GO" id="GO:0005737">
    <property type="term" value="C:cytoplasm"/>
    <property type="evidence" value="ECO:0007669"/>
    <property type="project" value="UniProtKB-SubCell"/>
</dbReference>
<organism evidence="8 9">
    <name type="scientific">Marininema halotolerans</name>
    <dbReference type="NCBI Taxonomy" id="1155944"/>
    <lineage>
        <taxon>Bacteria</taxon>
        <taxon>Bacillati</taxon>
        <taxon>Bacillota</taxon>
        <taxon>Bacilli</taxon>
        <taxon>Bacillales</taxon>
        <taxon>Thermoactinomycetaceae</taxon>
        <taxon>Marininema</taxon>
    </lineage>
</organism>
<dbReference type="InterPro" id="IPR010982">
    <property type="entry name" value="Lambda_DNA-bd_dom_sf"/>
</dbReference>
<dbReference type="SMART" id="SM00028">
    <property type="entry name" value="TPR"/>
    <property type="match status" value="5"/>
</dbReference>
<dbReference type="AlphaFoldDB" id="A0A1I6QKK0"/>
<evidence type="ECO:0000313" key="8">
    <source>
        <dbReference type="EMBL" id="SFS53027.1"/>
    </source>
</evidence>
<dbReference type="PANTHER" id="PTHR46630:SF1">
    <property type="entry name" value="TETRATRICOPEPTIDE REPEAT PROTEIN 29"/>
    <property type="match status" value="1"/>
</dbReference>
<dbReference type="InterPro" id="IPR001387">
    <property type="entry name" value="Cro/C1-type_HTH"/>
</dbReference>
<evidence type="ECO:0000256" key="5">
    <source>
        <dbReference type="ARBA" id="ARBA00038253"/>
    </source>
</evidence>
<dbReference type="OrthoDB" id="2985637at2"/>
<dbReference type="InterPro" id="IPR051476">
    <property type="entry name" value="Bac_ResReg_Asp_Phosphatase"/>
</dbReference>
<dbReference type="EMBL" id="FPAA01000003">
    <property type="protein sequence ID" value="SFS53027.1"/>
    <property type="molecule type" value="Genomic_DNA"/>
</dbReference>
<evidence type="ECO:0000256" key="4">
    <source>
        <dbReference type="ARBA" id="ARBA00022803"/>
    </source>
</evidence>
<name>A0A1I6QKK0_9BACL</name>
<dbReference type="Pfam" id="PF01381">
    <property type="entry name" value="HTH_3"/>
    <property type="match status" value="1"/>
</dbReference>
<dbReference type="Gene3D" id="1.25.40.10">
    <property type="entry name" value="Tetratricopeptide repeat domain"/>
    <property type="match status" value="2"/>
</dbReference>
<comment type="subcellular location">
    <subcellularLocation>
        <location evidence="1">Cytoplasm</location>
    </subcellularLocation>
</comment>
<dbReference type="Proteomes" id="UP000198660">
    <property type="component" value="Unassembled WGS sequence"/>
</dbReference>
<evidence type="ECO:0000256" key="2">
    <source>
        <dbReference type="ARBA" id="ARBA00022490"/>
    </source>
</evidence>
<dbReference type="SUPFAM" id="SSF47413">
    <property type="entry name" value="lambda repressor-like DNA-binding domains"/>
    <property type="match status" value="1"/>
</dbReference>
<evidence type="ECO:0000313" key="9">
    <source>
        <dbReference type="Proteomes" id="UP000198660"/>
    </source>
</evidence>
<dbReference type="SUPFAM" id="SSF48452">
    <property type="entry name" value="TPR-like"/>
    <property type="match status" value="2"/>
</dbReference>
<reference evidence="9" key="1">
    <citation type="submission" date="2016-10" db="EMBL/GenBank/DDBJ databases">
        <authorList>
            <person name="Varghese N."/>
            <person name="Submissions S."/>
        </authorList>
    </citation>
    <scope>NUCLEOTIDE SEQUENCE [LARGE SCALE GENOMIC DNA]</scope>
    <source>
        <strain evidence="9">DSM 45789</strain>
    </source>
</reference>
<dbReference type="PROSITE" id="PS50005">
    <property type="entry name" value="TPR"/>
    <property type="match status" value="1"/>
</dbReference>
<evidence type="ECO:0000256" key="1">
    <source>
        <dbReference type="ARBA" id="ARBA00004496"/>
    </source>
</evidence>